<sequence>MYKLKIPQDMIGTLIGPGGKTVRRIQDEAGGATIDIQEDGTVIVGSPNEEVARKAIRMIEGLTKEVQVGEIYTGKVTRLLNFGAFVEILGPARKALVHISQLGADHVRNVEDEVKVGDEVHRHGLRDRQPRPHQHSPAAPSSSANRPSRRPRRPATAPATAAARGGSGAKTAPCSAGV</sequence>
<reference evidence="5 6" key="1">
    <citation type="journal article" date="2023" name="ISME J.">
        <title>Thermophilic Dehalococcoidia with unusual traits shed light on an unexpected past.</title>
        <authorList>
            <person name="Palmer M."/>
            <person name="Covington J.K."/>
            <person name="Zhou E.M."/>
            <person name="Thomas S.C."/>
            <person name="Habib N."/>
            <person name="Seymour C.O."/>
            <person name="Lai D."/>
            <person name="Johnston J."/>
            <person name="Hashimi A."/>
            <person name="Jiao J.Y."/>
            <person name="Muok A.R."/>
            <person name="Liu L."/>
            <person name="Xian W.D."/>
            <person name="Zhi X.Y."/>
            <person name="Li M.M."/>
            <person name="Silva L.P."/>
            <person name="Bowen B.P."/>
            <person name="Louie K."/>
            <person name="Briegel A."/>
            <person name="Pett-Ridge J."/>
            <person name="Weber P.K."/>
            <person name="Tocheva E.I."/>
            <person name="Woyke T."/>
            <person name="Northen T.R."/>
            <person name="Mayali X."/>
            <person name="Li W.J."/>
            <person name="Hedlund B.P."/>
        </authorList>
    </citation>
    <scope>NUCLEOTIDE SEQUENCE [LARGE SCALE GENOMIC DNA]</scope>
    <source>
        <strain evidence="5 6">YIM 72310</strain>
    </source>
</reference>
<feature type="compositionally biased region" description="Low complexity" evidence="3">
    <location>
        <begin position="136"/>
        <end position="146"/>
    </location>
</feature>
<gene>
    <name evidence="5" type="ORF">O0235_04465</name>
</gene>
<evidence type="ECO:0000259" key="4">
    <source>
        <dbReference type="PROSITE" id="PS50126"/>
    </source>
</evidence>
<dbReference type="Gene3D" id="3.30.1370.10">
    <property type="entry name" value="K Homology domain, type 1"/>
    <property type="match status" value="1"/>
</dbReference>
<proteinExistence type="predicted"/>
<keyword evidence="6" id="KW-1185">Reference proteome</keyword>
<evidence type="ECO:0000313" key="5">
    <source>
        <dbReference type="EMBL" id="WBL36817.1"/>
    </source>
</evidence>
<dbReference type="PROSITE" id="PS50084">
    <property type="entry name" value="KH_TYPE_1"/>
    <property type="match status" value="1"/>
</dbReference>
<dbReference type="SUPFAM" id="SSF54791">
    <property type="entry name" value="Eukaryotic type KH-domain (KH-domain type I)"/>
    <property type="match status" value="1"/>
</dbReference>
<protein>
    <submittedName>
        <fullName evidence="5">S1 RNA-binding domain-containing protein</fullName>
    </submittedName>
</protein>
<evidence type="ECO:0000313" key="6">
    <source>
        <dbReference type="Proteomes" id="UP001212803"/>
    </source>
</evidence>
<evidence type="ECO:0000256" key="2">
    <source>
        <dbReference type="PROSITE-ProRule" id="PRU00117"/>
    </source>
</evidence>
<dbReference type="PANTHER" id="PTHR11252">
    <property type="entry name" value="POLYRIBONUCLEOTIDE NUCLEOTIDYLTRANSFERASE"/>
    <property type="match status" value="1"/>
</dbReference>
<dbReference type="InterPro" id="IPR003029">
    <property type="entry name" value="S1_domain"/>
</dbReference>
<name>A0ABY7M8F1_9CHLR</name>
<dbReference type="Pfam" id="PF00575">
    <property type="entry name" value="S1"/>
    <property type="match status" value="1"/>
</dbReference>
<dbReference type="SMART" id="SM00322">
    <property type="entry name" value="KH"/>
    <property type="match status" value="1"/>
</dbReference>
<dbReference type="Gene3D" id="2.40.50.140">
    <property type="entry name" value="Nucleic acid-binding proteins"/>
    <property type="match status" value="1"/>
</dbReference>
<dbReference type="SMART" id="SM00316">
    <property type="entry name" value="S1"/>
    <property type="match status" value="1"/>
</dbReference>
<dbReference type="PANTHER" id="PTHR11252:SF0">
    <property type="entry name" value="POLYRIBONUCLEOTIDE NUCLEOTIDYLTRANSFERASE 1, MITOCHONDRIAL"/>
    <property type="match status" value="1"/>
</dbReference>
<dbReference type="InterPro" id="IPR036612">
    <property type="entry name" value="KH_dom_type_1_sf"/>
</dbReference>
<dbReference type="Proteomes" id="UP001212803">
    <property type="component" value="Chromosome"/>
</dbReference>
<keyword evidence="1 2" id="KW-0694">RNA-binding</keyword>
<dbReference type="CDD" id="cd02393">
    <property type="entry name" value="KH-I_PNPase"/>
    <property type="match status" value="1"/>
</dbReference>
<evidence type="ECO:0000256" key="3">
    <source>
        <dbReference type="SAM" id="MobiDB-lite"/>
    </source>
</evidence>
<dbReference type="InterPro" id="IPR012162">
    <property type="entry name" value="PNPase"/>
</dbReference>
<dbReference type="Pfam" id="PF00013">
    <property type="entry name" value="KH_1"/>
    <property type="match status" value="1"/>
</dbReference>
<feature type="domain" description="S1 motif" evidence="4">
    <location>
        <begin position="69"/>
        <end position="120"/>
    </location>
</feature>
<feature type="compositionally biased region" description="Low complexity" evidence="3">
    <location>
        <begin position="154"/>
        <end position="172"/>
    </location>
</feature>
<dbReference type="InterPro" id="IPR012340">
    <property type="entry name" value="NA-bd_OB-fold"/>
</dbReference>
<dbReference type="EMBL" id="CP115149">
    <property type="protein sequence ID" value="WBL36817.1"/>
    <property type="molecule type" value="Genomic_DNA"/>
</dbReference>
<feature type="region of interest" description="Disordered" evidence="3">
    <location>
        <begin position="122"/>
        <end position="178"/>
    </location>
</feature>
<dbReference type="SUPFAM" id="SSF50249">
    <property type="entry name" value="Nucleic acid-binding proteins"/>
    <property type="match status" value="1"/>
</dbReference>
<organism evidence="5 6">
    <name type="scientific">Tepidiforma flava</name>
    <dbReference type="NCBI Taxonomy" id="3004094"/>
    <lineage>
        <taxon>Bacteria</taxon>
        <taxon>Bacillati</taxon>
        <taxon>Chloroflexota</taxon>
        <taxon>Tepidiformia</taxon>
        <taxon>Tepidiformales</taxon>
        <taxon>Tepidiformaceae</taxon>
        <taxon>Tepidiforma</taxon>
    </lineage>
</organism>
<evidence type="ECO:0000256" key="1">
    <source>
        <dbReference type="ARBA" id="ARBA00022884"/>
    </source>
</evidence>
<accession>A0ABY7M8F1</accession>
<dbReference type="InterPro" id="IPR004087">
    <property type="entry name" value="KH_dom"/>
</dbReference>
<dbReference type="InterPro" id="IPR004088">
    <property type="entry name" value="KH_dom_type_1"/>
</dbReference>
<dbReference type="PROSITE" id="PS50126">
    <property type="entry name" value="S1"/>
    <property type="match status" value="1"/>
</dbReference>